<accession>A0ABN1BS50</accession>
<feature type="transmembrane region" description="Helical" evidence="1">
    <location>
        <begin position="9"/>
        <end position="28"/>
    </location>
</feature>
<proteinExistence type="predicted"/>
<dbReference type="Proteomes" id="UP001500880">
    <property type="component" value="Unassembled WGS sequence"/>
</dbReference>
<feature type="transmembrane region" description="Helical" evidence="1">
    <location>
        <begin position="68"/>
        <end position="87"/>
    </location>
</feature>
<name>A0ABN1BS50_9BACI</name>
<keyword evidence="1" id="KW-1133">Transmembrane helix</keyword>
<dbReference type="EMBL" id="BAAADO010000012">
    <property type="protein sequence ID" value="GAA0504442.1"/>
    <property type="molecule type" value="Genomic_DNA"/>
</dbReference>
<keyword evidence="1" id="KW-0472">Membrane</keyword>
<reference evidence="2 3" key="1">
    <citation type="journal article" date="2019" name="Int. J. Syst. Evol. Microbiol.">
        <title>The Global Catalogue of Microorganisms (GCM) 10K type strain sequencing project: providing services to taxonomists for standard genome sequencing and annotation.</title>
        <authorList>
            <consortium name="The Broad Institute Genomics Platform"/>
            <consortium name="The Broad Institute Genome Sequencing Center for Infectious Disease"/>
            <person name="Wu L."/>
            <person name="Ma J."/>
        </authorList>
    </citation>
    <scope>NUCLEOTIDE SEQUENCE [LARGE SCALE GENOMIC DNA]</scope>
    <source>
        <strain evidence="2 3">JCM 12389</strain>
    </source>
</reference>
<dbReference type="RefSeq" id="WP_343844039.1">
    <property type="nucleotide sequence ID" value="NZ_BAAADO010000012.1"/>
</dbReference>
<protein>
    <submittedName>
        <fullName evidence="2">Uncharacterized protein</fullName>
    </submittedName>
</protein>
<organism evidence="2 3">
    <name type="scientific">Salinibacillus aidingensis</name>
    <dbReference type="NCBI Taxonomy" id="237684"/>
    <lineage>
        <taxon>Bacteria</taxon>
        <taxon>Bacillati</taxon>
        <taxon>Bacillota</taxon>
        <taxon>Bacilli</taxon>
        <taxon>Bacillales</taxon>
        <taxon>Bacillaceae</taxon>
        <taxon>Salinibacillus</taxon>
    </lineage>
</organism>
<evidence type="ECO:0000313" key="2">
    <source>
        <dbReference type="EMBL" id="GAA0504442.1"/>
    </source>
</evidence>
<evidence type="ECO:0000313" key="3">
    <source>
        <dbReference type="Proteomes" id="UP001500880"/>
    </source>
</evidence>
<comment type="caution">
    <text evidence="2">The sequence shown here is derived from an EMBL/GenBank/DDBJ whole genome shotgun (WGS) entry which is preliminary data.</text>
</comment>
<keyword evidence="1" id="KW-0812">Transmembrane</keyword>
<gene>
    <name evidence="2" type="ORF">GCM10008986_34980</name>
</gene>
<evidence type="ECO:0000256" key="1">
    <source>
        <dbReference type="SAM" id="Phobius"/>
    </source>
</evidence>
<keyword evidence="3" id="KW-1185">Reference proteome</keyword>
<sequence length="88" mass="10116">MTKKLWKSYTFLILSMLVTLTLIEFFFIGFGSDNQSLLKFMYYQIFVLGIASLIMGFWSFISKLALQVSTVIASVLTVANISLFLFFF</sequence>
<feature type="transmembrane region" description="Helical" evidence="1">
    <location>
        <begin position="40"/>
        <end position="61"/>
    </location>
</feature>